<reference evidence="1 2" key="1">
    <citation type="submission" date="2020-09" db="EMBL/GenBank/DDBJ databases">
        <title>De no assembly of potato wild relative species, Solanum commersonii.</title>
        <authorList>
            <person name="Cho K."/>
        </authorList>
    </citation>
    <scope>NUCLEOTIDE SEQUENCE [LARGE SCALE GENOMIC DNA]</scope>
    <source>
        <strain evidence="1">LZ3.2</strain>
        <tissue evidence="1">Leaf</tissue>
    </source>
</reference>
<evidence type="ECO:0000313" key="1">
    <source>
        <dbReference type="EMBL" id="KAG5581625.1"/>
    </source>
</evidence>
<proteinExistence type="predicted"/>
<name>A0A9J5X0B4_SOLCO</name>
<organism evidence="1 2">
    <name type="scientific">Solanum commersonii</name>
    <name type="common">Commerson's wild potato</name>
    <name type="synonym">Commerson's nightshade</name>
    <dbReference type="NCBI Taxonomy" id="4109"/>
    <lineage>
        <taxon>Eukaryota</taxon>
        <taxon>Viridiplantae</taxon>
        <taxon>Streptophyta</taxon>
        <taxon>Embryophyta</taxon>
        <taxon>Tracheophyta</taxon>
        <taxon>Spermatophyta</taxon>
        <taxon>Magnoliopsida</taxon>
        <taxon>eudicotyledons</taxon>
        <taxon>Gunneridae</taxon>
        <taxon>Pentapetalae</taxon>
        <taxon>asterids</taxon>
        <taxon>lamiids</taxon>
        <taxon>Solanales</taxon>
        <taxon>Solanaceae</taxon>
        <taxon>Solanoideae</taxon>
        <taxon>Solaneae</taxon>
        <taxon>Solanum</taxon>
    </lineage>
</organism>
<keyword evidence="2" id="KW-1185">Reference proteome</keyword>
<comment type="caution">
    <text evidence="1">The sequence shown here is derived from an EMBL/GenBank/DDBJ whole genome shotgun (WGS) entry which is preliminary data.</text>
</comment>
<dbReference type="EMBL" id="JACXVP010000010">
    <property type="protein sequence ID" value="KAG5581625.1"/>
    <property type="molecule type" value="Genomic_DNA"/>
</dbReference>
<dbReference type="AlphaFoldDB" id="A0A9J5X0B4"/>
<gene>
    <name evidence="1" type="ORF">H5410_052252</name>
</gene>
<accession>A0A9J5X0B4</accession>
<dbReference type="Proteomes" id="UP000824120">
    <property type="component" value="Chromosome 10"/>
</dbReference>
<protein>
    <submittedName>
        <fullName evidence="1">Uncharacterized protein</fullName>
    </submittedName>
</protein>
<evidence type="ECO:0000313" key="2">
    <source>
        <dbReference type="Proteomes" id="UP000824120"/>
    </source>
</evidence>
<sequence length="207" mass="23580">MPQNPPSLRKDQFAISLGGEGPVRVKRREPKLANGFGQDLDLGVGEIKISQGPLDMDGENLLPSRIGLVDPFQTQNLLEKWQTSSMSLPITSEATTTESVSRIGNICREGTITDWRRRSHFVLKSSMRKEVTDILDYFGLDVHHLCFERFISEFIEHIFSIFSNSLKHLEPFFNSLIFNLSSFSIMNQSLDHGYIFCQYFEIFLAVA</sequence>